<dbReference type="KEGG" id="aad:TC41_0110"/>
<proteinExistence type="predicted"/>
<sequence length="47" mass="5237">MNQVIEVNPALAEDERGEILRALVEDVNHTLALCDIRGDDIVRVHLA</sequence>
<dbReference type="EMBL" id="CP002902">
    <property type="protein sequence ID" value="AEJ42088.1"/>
    <property type="molecule type" value="Genomic_DNA"/>
</dbReference>
<reference evidence="2" key="2">
    <citation type="submission" date="2011-06" db="EMBL/GenBank/DDBJ databases">
        <title>The complete genome sequence of Alicyclobacillus acidocaldarius sp. Tc-4-1.</title>
        <authorList>
            <person name="Chen Y."/>
            <person name="He Y."/>
            <person name="Dong Z."/>
            <person name="Hu S."/>
        </authorList>
    </citation>
    <scope>NUCLEOTIDE SEQUENCE [LARGE SCALE GENOMIC DNA]</scope>
    <source>
        <strain evidence="2">Tc-4-1</strain>
    </source>
</reference>
<organism evidence="1 2">
    <name type="scientific">Alicyclobacillus acidocaldarius (strain Tc-4-1)</name>
    <name type="common">Bacillus acidocaldarius</name>
    <dbReference type="NCBI Taxonomy" id="1048834"/>
    <lineage>
        <taxon>Bacteria</taxon>
        <taxon>Bacillati</taxon>
        <taxon>Bacillota</taxon>
        <taxon>Bacilli</taxon>
        <taxon>Bacillales</taxon>
        <taxon>Alicyclobacillaceae</taxon>
        <taxon>Alicyclobacillus</taxon>
    </lineage>
</organism>
<protein>
    <submittedName>
        <fullName evidence="1">Uncharacterized protein</fullName>
    </submittedName>
</protein>
<reference evidence="1 2" key="1">
    <citation type="journal article" date="2011" name="J. Bacteriol.">
        <title>Complete Genome Sequence of Alicyclobacillus acidocaldarius Strain Tc-4-1.</title>
        <authorList>
            <person name="Chen Y."/>
            <person name="He Y."/>
            <person name="Zhang B."/>
            <person name="Yang J."/>
            <person name="Li W."/>
            <person name="Dong Z."/>
            <person name="Hu S."/>
        </authorList>
    </citation>
    <scope>NUCLEOTIDE SEQUENCE [LARGE SCALE GENOMIC DNA]</scope>
    <source>
        <strain evidence="1 2">Tc-4-1</strain>
    </source>
</reference>
<dbReference type="Proteomes" id="UP000000292">
    <property type="component" value="Chromosome"/>
</dbReference>
<evidence type="ECO:0000313" key="2">
    <source>
        <dbReference type="Proteomes" id="UP000000292"/>
    </source>
</evidence>
<evidence type="ECO:0000313" key="1">
    <source>
        <dbReference type="EMBL" id="AEJ42088.1"/>
    </source>
</evidence>
<name>F8IIC9_ALIAT</name>
<dbReference type="HOGENOM" id="CLU_3163823_0_0_9"/>
<accession>F8IIC9</accession>
<dbReference type="STRING" id="1048834.TC41_0110"/>
<dbReference type="AlphaFoldDB" id="F8IIC9"/>
<dbReference type="PATRIC" id="fig|1048834.4.peg.100"/>
<gene>
    <name evidence="1" type="ordered locus">TC41_0110</name>
</gene>